<organism evidence="3 4">
    <name type="scientific">Allomyces macrogynus (strain ATCC 38327)</name>
    <name type="common">Allomyces javanicus var. macrogynus</name>
    <dbReference type="NCBI Taxonomy" id="578462"/>
    <lineage>
        <taxon>Eukaryota</taxon>
        <taxon>Fungi</taxon>
        <taxon>Fungi incertae sedis</taxon>
        <taxon>Blastocladiomycota</taxon>
        <taxon>Blastocladiomycetes</taxon>
        <taxon>Blastocladiales</taxon>
        <taxon>Blastocladiaceae</taxon>
        <taxon>Allomyces</taxon>
    </lineage>
</organism>
<evidence type="ECO:0000313" key="4">
    <source>
        <dbReference type="Proteomes" id="UP000054350"/>
    </source>
</evidence>
<dbReference type="Pfam" id="PF06825">
    <property type="entry name" value="HSBP1"/>
    <property type="match status" value="1"/>
</dbReference>
<proteinExistence type="inferred from homology"/>
<dbReference type="FunFam" id="1.20.5.430:FF:000003">
    <property type="entry name" value="Heat shock factor binding protein"/>
    <property type="match status" value="1"/>
</dbReference>
<dbReference type="STRING" id="578462.A0A0L0SI29"/>
<name>A0A0L0SI29_ALLM3</name>
<reference evidence="4" key="2">
    <citation type="submission" date="2009-11" db="EMBL/GenBank/DDBJ databases">
        <title>The Genome Sequence of Allomyces macrogynus strain ATCC 38327.</title>
        <authorList>
            <consortium name="The Broad Institute Genome Sequencing Platform"/>
            <person name="Russ C."/>
            <person name="Cuomo C."/>
            <person name="Shea T."/>
            <person name="Young S.K."/>
            <person name="Zeng Q."/>
            <person name="Koehrsen M."/>
            <person name="Haas B."/>
            <person name="Borodovsky M."/>
            <person name="Guigo R."/>
            <person name="Alvarado L."/>
            <person name="Berlin A."/>
            <person name="Borenstein D."/>
            <person name="Chen Z."/>
            <person name="Engels R."/>
            <person name="Freedman E."/>
            <person name="Gellesch M."/>
            <person name="Goldberg J."/>
            <person name="Griggs A."/>
            <person name="Gujja S."/>
            <person name="Heiman D."/>
            <person name="Hepburn T."/>
            <person name="Howarth C."/>
            <person name="Jen D."/>
            <person name="Larson L."/>
            <person name="Lewis B."/>
            <person name="Mehta T."/>
            <person name="Park D."/>
            <person name="Pearson M."/>
            <person name="Roberts A."/>
            <person name="Saif S."/>
            <person name="Shenoy N."/>
            <person name="Sisk P."/>
            <person name="Stolte C."/>
            <person name="Sykes S."/>
            <person name="Walk T."/>
            <person name="White J."/>
            <person name="Yandava C."/>
            <person name="Burger G."/>
            <person name="Gray M.W."/>
            <person name="Holland P.W.H."/>
            <person name="King N."/>
            <person name="Lang F.B.F."/>
            <person name="Roger A.J."/>
            <person name="Ruiz-Trillo I."/>
            <person name="Lander E."/>
            <person name="Nusbaum C."/>
        </authorList>
    </citation>
    <scope>NUCLEOTIDE SEQUENCE [LARGE SCALE GENOMIC DNA]</scope>
    <source>
        <strain evidence="4">ATCC 38327</strain>
    </source>
</reference>
<sequence length="105" mass="10576">MASNSRPPSSVSAVSATGSAALAGPVPDASQTPELAVFVDALLKQMQTKFEDMSGQILTKLDGMSSRLDDLEKSISDLMENAAAPVTNGDPAAAPASDPTAPSAS</sequence>
<dbReference type="PANTHER" id="PTHR19424">
    <property type="entry name" value="HEAT SHOCK FACTOR BINDING PROTEIN 1"/>
    <property type="match status" value="1"/>
</dbReference>
<evidence type="ECO:0000256" key="1">
    <source>
        <dbReference type="ARBA" id="ARBA00006349"/>
    </source>
</evidence>
<dbReference type="Gene3D" id="1.20.5.430">
    <property type="match status" value="1"/>
</dbReference>
<evidence type="ECO:0008006" key="5">
    <source>
        <dbReference type="Google" id="ProtNLM"/>
    </source>
</evidence>
<evidence type="ECO:0000256" key="2">
    <source>
        <dbReference type="SAM" id="MobiDB-lite"/>
    </source>
</evidence>
<comment type="similarity">
    <text evidence="1">Belongs to the HSBP1 family.</text>
</comment>
<protein>
    <recommendedName>
        <fullName evidence="5">Heat shock factor binding protein 1</fullName>
    </recommendedName>
</protein>
<dbReference type="AlphaFoldDB" id="A0A0L0SI29"/>
<dbReference type="eggNOG" id="KOG4117">
    <property type="taxonomic scope" value="Eukaryota"/>
</dbReference>
<dbReference type="GO" id="GO:0070370">
    <property type="term" value="P:cellular heat acclimation"/>
    <property type="evidence" value="ECO:0007669"/>
    <property type="project" value="TreeGrafter"/>
</dbReference>
<feature type="compositionally biased region" description="Low complexity" evidence="2">
    <location>
        <begin position="90"/>
        <end position="105"/>
    </location>
</feature>
<feature type="region of interest" description="Disordered" evidence="2">
    <location>
        <begin position="80"/>
        <end position="105"/>
    </location>
</feature>
<dbReference type="GO" id="GO:0005829">
    <property type="term" value="C:cytosol"/>
    <property type="evidence" value="ECO:0007669"/>
    <property type="project" value="TreeGrafter"/>
</dbReference>
<dbReference type="EMBL" id="GG745339">
    <property type="protein sequence ID" value="KNE61995.1"/>
    <property type="molecule type" value="Genomic_DNA"/>
</dbReference>
<dbReference type="Proteomes" id="UP000054350">
    <property type="component" value="Unassembled WGS sequence"/>
</dbReference>
<dbReference type="InterPro" id="IPR009643">
    <property type="entry name" value="HS1-bd"/>
</dbReference>
<dbReference type="GO" id="GO:0005634">
    <property type="term" value="C:nucleus"/>
    <property type="evidence" value="ECO:0007669"/>
    <property type="project" value="TreeGrafter"/>
</dbReference>
<feature type="compositionally biased region" description="Low complexity" evidence="2">
    <location>
        <begin position="1"/>
        <end position="24"/>
    </location>
</feature>
<reference evidence="3 4" key="1">
    <citation type="submission" date="2009-11" db="EMBL/GenBank/DDBJ databases">
        <title>Annotation of Allomyces macrogynus ATCC 38327.</title>
        <authorList>
            <consortium name="The Broad Institute Genome Sequencing Platform"/>
            <person name="Russ C."/>
            <person name="Cuomo C."/>
            <person name="Burger G."/>
            <person name="Gray M.W."/>
            <person name="Holland P.W.H."/>
            <person name="King N."/>
            <person name="Lang F.B.F."/>
            <person name="Roger A.J."/>
            <person name="Ruiz-Trillo I."/>
            <person name="Young S.K."/>
            <person name="Zeng Q."/>
            <person name="Gargeya S."/>
            <person name="Fitzgerald M."/>
            <person name="Haas B."/>
            <person name="Abouelleil A."/>
            <person name="Alvarado L."/>
            <person name="Arachchi H.M."/>
            <person name="Berlin A."/>
            <person name="Chapman S.B."/>
            <person name="Gearin G."/>
            <person name="Goldberg J."/>
            <person name="Griggs A."/>
            <person name="Gujja S."/>
            <person name="Hansen M."/>
            <person name="Heiman D."/>
            <person name="Howarth C."/>
            <person name="Larimer J."/>
            <person name="Lui A."/>
            <person name="MacDonald P.J.P."/>
            <person name="McCowen C."/>
            <person name="Montmayeur A."/>
            <person name="Murphy C."/>
            <person name="Neiman D."/>
            <person name="Pearson M."/>
            <person name="Priest M."/>
            <person name="Roberts A."/>
            <person name="Saif S."/>
            <person name="Shea T."/>
            <person name="Sisk P."/>
            <person name="Stolte C."/>
            <person name="Sykes S."/>
            <person name="Wortman J."/>
            <person name="Nusbaum C."/>
            <person name="Birren B."/>
        </authorList>
    </citation>
    <scope>NUCLEOTIDE SEQUENCE [LARGE SCALE GENOMIC DNA]</scope>
    <source>
        <strain evidence="3 4">ATCC 38327</strain>
    </source>
</reference>
<dbReference type="GO" id="GO:0003714">
    <property type="term" value="F:transcription corepressor activity"/>
    <property type="evidence" value="ECO:0007669"/>
    <property type="project" value="InterPro"/>
</dbReference>
<gene>
    <name evidence="3" type="ORF">AMAG_07255</name>
</gene>
<dbReference type="OMA" id="QKFDDMS"/>
<feature type="region of interest" description="Disordered" evidence="2">
    <location>
        <begin position="1"/>
        <end position="30"/>
    </location>
</feature>
<accession>A0A0L0SI29</accession>
<keyword evidence="4" id="KW-1185">Reference proteome</keyword>
<dbReference type="VEuPathDB" id="FungiDB:AMAG_07255"/>
<dbReference type="PANTHER" id="PTHR19424:SF0">
    <property type="entry name" value="HEAT SHOCK FACTOR BINDING PROTEIN 1"/>
    <property type="match status" value="1"/>
</dbReference>
<evidence type="ECO:0000313" key="3">
    <source>
        <dbReference type="EMBL" id="KNE61995.1"/>
    </source>
</evidence>
<dbReference type="OrthoDB" id="4159489at2759"/>